<proteinExistence type="inferred from homology"/>
<reference evidence="6 7" key="1">
    <citation type="submission" date="2018-12" db="EMBL/GenBank/DDBJ databases">
        <authorList>
            <consortium name="Pathogen Informatics"/>
        </authorList>
    </citation>
    <scope>NUCLEOTIDE SEQUENCE [LARGE SCALE GENOMIC DNA]</scope>
    <source>
        <strain evidence="6 7">NCTC13652</strain>
    </source>
</reference>
<evidence type="ECO:0000313" key="6">
    <source>
        <dbReference type="EMBL" id="VEI02969.1"/>
    </source>
</evidence>
<feature type="active site" description="Nucleophile" evidence="4">
    <location>
        <position position="9"/>
    </location>
</feature>
<dbReference type="PRINTS" id="PR00719">
    <property type="entry name" value="LMWPTPASE"/>
</dbReference>
<dbReference type="InterPro" id="IPR017867">
    <property type="entry name" value="Tyr_phospatase_low_mol_wt"/>
</dbReference>
<feature type="domain" description="Phosphotyrosine protein phosphatase I" evidence="5">
    <location>
        <begin position="3"/>
        <end position="182"/>
    </location>
</feature>
<evidence type="ECO:0000256" key="2">
    <source>
        <dbReference type="ARBA" id="ARBA00022801"/>
    </source>
</evidence>
<sequence length="195" mass="21366">MAFEILVVCTGNICRSPIAAQLLAVGLDAAHVHSAGVAAVVGSDIASGMLEAIERAGVPVVPHAARQVTEPMIAHSDLVLTMDTDQRSWILGRVPMALKRAYTLREFALICDYLDTSGEITWPVRLDDESRLQDLMDRASQQRGRFPLGPNLVIDDPFRREAEDYDRALAEIRAAVDQIVTTVRHSPRNRAAQIG</sequence>
<feature type="active site" evidence="4">
    <location>
        <position position="15"/>
    </location>
</feature>
<dbReference type="AlphaFoldDB" id="A0A3S4UXA3"/>
<gene>
    <name evidence="6" type="primary">ptp_1</name>
    <name evidence="6" type="ORF">NCTC13652_01167</name>
</gene>
<keyword evidence="7" id="KW-1185">Reference proteome</keyword>
<dbReference type="Gene3D" id="3.40.50.2300">
    <property type="match status" value="1"/>
</dbReference>
<evidence type="ECO:0000259" key="5">
    <source>
        <dbReference type="SMART" id="SM00226"/>
    </source>
</evidence>
<evidence type="ECO:0000256" key="3">
    <source>
        <dbReference type="ARBA" id="ARBA00022912"/>
    </source>
</evidence>
<dbReference type="STRING" id="1122997.GCA_000425285_02554"/>
<evidence type="ECO:0000313" key="7">
    <source>
        <dbReference type="Proteomes" id="UP000277858"/>
    </source>
</evidence>
<dbReference type="SMART" id="SM00226">
    <property type="entry name" value="LMWPc"/>
    <property type="match status" value="1"/>
</dbReference>
<dbReference type="Pfam" id="PF01451">
    <property type="entry name" value="LMWPc"/>
    <property type="match status" value="1"/>
</dbReference>
<dbReference type="EMBL" id="LR134473">
    <property type="protein sequence ID" value="VEI02969.1"/>
    <property type="molecule type" value="Genomic_DNA"/>
</dbReference>
<dbReference type="EC" id="3.1.3.48" evidence="6"/>
<dbReference type="SUPFAM" id="SSF52788">
    <property type="entry name" value="Phosphotyrosine protein phosphatases I"/>
    <property type="match status" value="1"/>
</dbReference>
<protein>
    <submittedName>
        <fullName evidence="6">Low molecular weight protein-tyrosine-phosphatase ptp</fullName>
        <ecNumber evidence="6">3.1.3.48</ecNumber>
    </submittedName>
</protein>
<dbReference type="RefSeq" id="WP_051238612.1">
    <property type="nucleotide sequence ID" value="NZ_LR134473.1"/>
</dbReference>
<dbReference type="InterPro" id="IPR050438">
    <property type="entry name" value="LMW_PTPase"/>
</dbReference>
<dbReference type="OrthoDB" id="9784339at2"/>
<comment type="similarity">
    <text evidence="1">Belongs to the low molecular weight phosphotyrosine protein phosphatase family.</text>
</comment>
<dbReference type="InterPro" id="IPR023485">
    <property type="entry name" value="Ptyr_pPase"/>
</dbReference>
<accession>A0A3S4UXA3</accession>
<evidence type="ECO:0000256" key="4">
    <source>
        <dbReference type="PIRSR" id="PIRSR617867-1"/>
    </source>
</evidence>
<evidence type="ECO:0000256" key="1">
    <source>
        <dbReference type="ARBA" id="ARBA00011063"/>
    </source>
</evidence>
<organism evidence="6 7">
    <name type="scientific">Acidipropionibacterium jensenii</name>
    <dbReference type="NCBI Taxonomy" id="1749"/>
    <lineage>
        <taxon>Bacteria</taxon>
        <taxon>Bacillati</taxon>
        <taxon>Actinomycetota</taxon>
        <taxon>Actinomycetes</taxon>
        <taxon>Propionibacteriales</taxon>
        <taxon>Propionibacteriaceae</taxon>
        <taxon>Acidipropionibacterium</taxon>
    </lineage>
</organism>
<name>A0A3S4UXA3_9ACTN</name>
<dbReference type="InterPro" id="IPR036196">
    <property type="entry name" value="Ptyr_pPase_sf"/>
</dbReference>
<keyword evidence="3" id="KW-0904">Protein phosphatase</keyword>
<keyword evidence="2 6" id="KW-0378">Hydrolase</keyword>
<dbReference type="Proteomes" id="UP000277858">
    <property type="component" value="Chromosome"/>
</dbReference>
<dbReference type="PANTHER" id="PTHR11717">
    <property type="entry name" value="LOW MOLECULAR WEIGHT PROTEIN TYROSINE PHOSPHATASE"/>
    <property type="match status" value="1"/>
</dbReference>
<dbReference type="PANTHER" id="PTHR11717:SF31">
    <property type="entry name" value="LOW MOLECULAR WEIGHT PROTEIN-TYROSINE-PHOSPHATASE ETP-RELATED"/>
    <property type="match status" value="1"/>
</dbReference>
<dbReference type="GO" id="GO:0004725">
    <property type="term" value="F:protein tyrosine phosphatase activity"/>
    <property type="evidence" value="ECO:0007669"/>
    <property type="project" value="UniProtKB-EC"/>
</dbReference>